<proteinExistence type="predicted"/>
<dbReference type="EMBL" id="UOGF01000012">
    <property type="protein sequence ID" value="VAX26451.1"/>
    <property type="molecule type" value="Genomic_DNA"/>
</dbReference>
<name>A0A3B1CIP4_9ZZZZ</name>
<sequence>MKARRLTFTLSTVLLGFMVITPAFVENSWGHGHHHDKVVIYGESFVDGVEVLTDSGFQAPVPGVTGEGEVLFNIPADGSSPVPLRQVPTLYITEGLEPAIIDESISAENPMRGLAFPGMPNPITYGDWVNIGESKLVVKVLDNGMSKIRMKVKGLLPNSLYTVWQFNVMPGPPGPFGGIPNALATDHKGNASLRRILPFNVLEKVGRLMLIYHSDHSVYGGTPSRINVFAGHDQHVQLLFDLQAAQE</sequence>
<dbReference type="AlphaFoldDB" id="A0A3B1CIP4"/>
<protein>
    <submittedName>
        <fullName evidence="1">Uncharacterized protein</fullName>
    </submittedName>
</protein>
<accession>A0A3B1CIP4</accession>
<gene>
    <name evidence="1" type="ORF">MNBD_NITROSPIRAE01-477</name>
</gene>
<evidence type="ECO:0000313" key="1">
    <source>
        <dbReference type="EMBL" id="VAX26451.1"/>
    </source>
</evidence>
<organism evidence="1">
    <name type="scientific">hydrothermal vent metagenome</name>
    <dbReference type="NCBI Taxonomy" id="652676"/>
    <lineage>
        <taxon>unclassified sequences</taxon>
        <taxon>metagenomes</taxon>
        <taxon>ecological metagenomes</taxon>
    </lineage>
</organism>
<reference evidence="1" key="1">
    <citation type="submission" date="2018-06" db="EMBL/GenBank/DDBJ databases">
        <authorList>
            <person name="Zhirakovskaya E."/>
        </authorList>
    </citation>
    <scope>NUCLEOTIDE SEQUENCE</scope>
</reference>